<evidence type="ECO:0000256" key="1">
    <source>
        <dbReference type="SAM" id="MobiDB-lite"/>
    </source>
</evidence>
<feature type="compositionally biased region" description="Polar residues" evidence="1">
    <location>
        <begin position="55"/>
        <end position="65"/>
    </location>
</feature>
<proteinExistence type="predicted"/>
<accession>A0ABU3QEE1</accession>
<dbReference type="Proteomes" id="UP001250181">
    <property type="component" value="Unassembled WGS sequence"/>
</dbReference>
<dbReference type="RefSeq" id="WP_315876144.1">
    <property type="nucleotide sequence ID" value="NZ_JAWCTQ010000003.1"/>
</dbReference>
<gene>
    <name evidence="2" type="ORF">RND61_03445</name>
</gene>
<evidence type="ECO:0000313" key="3">
    <source>
        <dbReference type="Proteomes" id="UP001250181"/>
    </source>
</evidence>
<dbReference type="EMBL" id="JAWCTQ010000003">
    <property type="protein sequence ID" value="MDT9681135.1"/>
    <property type="molecule type" value="Genomic_DNA"/>
</dbReference>
<evidence type="ECO:0000313" key="2">
    <source>
        <dbReference type="EMBL" id="MDT9681135.1"/>
    </source>
</evidence>
<name>A0ABU3QEE1_9ACTN</name>
<feature type="region of interest" description="Disordered" evidence="1">
    <location>
        <begin position="14"/>
        <end position="65"/>
    </location>
</feature>
<organism evidence="2 3">
    <name type="scientific">Streptomyces tamarix</name>
    <dbReference type="NCBI Taxonomy" id="3078565"/>
    <lineage>
        <taxon>Bacteria</taxon>
        <taxon>Bacillati</taxon>
        <taxon>Actinomycetota</taxon>
        <taxon>Actinomycetes</taxon>
        <taxon>Kitasatosporales</taxon>
        <taxon>Streptomycetaceae</taxon>
        <taxon>Streptomyces</taxon>
    </lineage>
</organism>
<reference evidence="2 3" key="1">
    <citation type="submission" date="2023-09" db="EMBL/GenBank/DDBJ databases">
        <title>Streptomyces sp. nov.: A antagonism against Alternaria gaisen Producing Streptochlin, Isolated from Tamarix root soil.</title>
        <authorList>
            <person name="Chen Y."/>
        </authorList>
    </citation>
    <scope>NUCLEOTIDE SEQUENCE [LARGE SCALE GENOMIC DNA]</scope>
    <source>
        <strain evidence="2 3">TRM76323</strain>
    </source>
</reference>
<sequence>MVLGHFLRRPALDLPAERRNSGTTSSARRVHAALRTDGRRSGGAAAGLREESEAFTATPTSVPVR</sequence>
<protein>
    <submittedName>
        <fullName evidence="2">Uncharacterized protein</fullName>
    </submittedName>
</protein>
<keyword evidence="3" id="KW-1185">Reference proteome</keyword>
<comment type="caution">
    <text evidence="2">The sequence shown here is derived from an EMBL/GenBank/DDBJ whole genome shotgun (WGS) entry which is preliminary data.</text>
</comment>